<evidence type="ECO:0000256" key="1">
    <source>
        <dbReference type="ARBA" id="ARBA00005250"/>
    </source>
</evidence>
<comment type="similarity">
    <text evidence="1">Belongs to the metallo-beta-lactamase superfamily. Class-B beta-lactamase family.</text>
</comment>
<proteinExistence type="inferred from homology"/>
<name>A0A5C2H428_9BACT</name>
<dbReference type="SMART" id="SM00450">
    <property type="entry name" value="RHOD"/>
    <property type="match status" value="1"/>
</dbReference>
<dbReference type="InterPro" id="IPR001279">
    <property type="entry name" value="Metallo-B-lactamas"/>
</dbReference>
<dbReference type="KEGG" id="apai:APAC_0598"/>
<reference evidence="3" key="2">
    <citation type="submission" date="2019-09" db="EMBL/GenBank/DDBJ databases">
        <title>Complete genome sequencing of four Arcobacter species reveals a diverse suite of mobile elements.</title>
        <authorList>
            <person name="On S.L.W."/>
            <person name="Miller W.G."/>
            <person name="Biggs P."/>
            <person name="Cornelius A."/>
            <person name="Vandamme P."/>
        </authorList>
    </citation>
    <scope>NUCLEOTIDE SEQUENCE [LARGE SCALE GENOMIC DNA]</scope>
    <source>
        <strain evidence="3">LMG 26638</strain>
    </source>
</reference>
<sequence>MLRSIVFIAILMTSIFGQNFSIDKIKKEVKAINTQDLIKLLDEKPNTVVLDVRIKEDIVKQGGYIKANKYTNISRDKLEYLVENEISKDKKVVVYCFNGNISLLATKRLNDMGYKNAIWYQDSYKGWSEAKQTISSLDYDTNSILYNKVKEVSKDVYTSIGATQPSTYENSGHNNNFGFIVGDESVLVWNAGANYLLAKNFHEEIKKITNKPVKYVVLENSQGHAMLGSSYWKEQNAQIISHELAKDEIEKKGEKIYQRQKQVLKDKMIGTKVVIPDITFQDTYKIDLGNKTVELKYFGYAHEYSDIAIWLPKEKILFAGDLAFHQRMLPIFEITDTALWLEAWDKLEELNAQIVIPGHGDVTNMTEVRKYTKGYLEFLRTKVEEVLDNDGTLEDAYKIDQSEYAHLDTFKQLALRNVARVFKKMEFE</sequence>
<gene>
    <name evidence="2" type="ORF">APAC_0598</name>
</gene>
<dbReference type="GO" id="GO:0017001">
    <property type="term" value="P:antibiotic catabolic process"/>
    <property type="evidence" value="ECO:0007669"/>
    <property type="project" value="UniProtKB-ARBA"/>
</dbReference>
<reference evidence="2 3" key="1">
    <citation type="submission" date="2019-09" db="EMBL/GenBank/DDBJ databases">
        <title>Complete genome sequencing of four Arcobacter species reveals a diverse suite of mobile elements.</title>
        <authorList>
            <person name="Miller W.G."/>
            <person name="Yee E."/>
            <person name="Bono J.L."/>
        </authorList>
    </citation>
    <scope>NUCLEOTIDE SEQUENCE [LARGE SCALE GENOMIC DNA]</scope>
    <source>
        <strain evidence="2 3">LMG 26638</strain>
    </source>
</reference>
<accession>A0A5C2H428</accession>
<dbReference type="SUPFAM" id="SSF56281">
    <property type="entry name" value="Metallo-hydrolase/oxidoreductase"/>
    <property type="match status" value="1"/>
</dbReference>
<keyword evidence="3" id="KW-1185">Reference proteome</keyword>
<dbReference type="PANTHER" id="PTHR42951">
    <property type="entry name" value="METALLO-BETA-LACTAMASE DOMAIN-CONTAINING"/>
    <property type="match status" value="1"/>
</dbReference>
<dbReference type="Pfam" id="PF00753">
    <property type="entry name" value="Lactamase_B"/>
    <property type="match status" value="1"/>
</dbReference>
<dbReference type="SMART" id="SM00849">
    <property type="entry name" value="Lactamase_B"/>
    <property type="match status" value="1"/>
</dbReference>
<evidence type="ECO:0000313" key="3">
    <source>
        <dbReference type="Proteomes" id="UP000322726"/>
    </source>
</evidence>
<dbReference type="Gene3D" id="3.40.250.10">
    <property type="entry name" value="Rhodanese-like domain"/>
    <property type="match status" value="1"/>
</dbReference>
<protein>
    <submittedName>
        <fullName evidence="2">Quinoprotein relay system zinc metallohydrolase 2 (Rhodanese domain)</fullName>
    </submittedName>
</protein>
<dbReference type="InterPro" id="IPR001763">
    <property type="entry name" value="Rhodanese-like_dom"/>
</dbReference>
<dbReference type="CDD" id="cd16282">
    <property type="entry name" value="metallo-hydrolase-like_MBL-fold"/>
    <property type="match status" value="1"/>
</dbReference>
<dbReference type="Pfam" id="PF00581">
    <property type="entry name" value="Rhodanese"/>
    <property type="match status" value="1"/>
</dbReference>
<dbReference type="SUPFAM" id="SSF52821">
    <property type="entry name" value="Rhodanese/Cell cycle control phosphatase"/>
    <property type="match status" value="1"/>
</dbReference>
<dbReference type="GO" id="GO:0016787">
    <property type="term" value="F:hydrolase activity"/>
    <property type="evidence" value="ECO:0007669"/>
    <property type="project" value="UniProtKB-KW"/>
</dbReference>
<dbReference type="InterPro" id="IPR050855">
    <property type="entry name" value="NDM-1-like"/>
</dbReference>
<dbReference type="AlphaFoldDB" id="A0A5C2H428"/>
<keyword evidence="2" id="KW-0378">Hydrolase</keyword>
<dbReference type="EMBL" id="CP035928">
    <property type="protein sequence ID" value="QEP33747.1"/>
    <property type="molecule type" value="Genomic_DNA"/>
</dbReference>
<evidence type="ECO:0000313" key="2">
    <source>
        <dbReference type="EMBL" id="QEP33747.1"/>
    </source>
</evidence>
<dbReference type="PROSITE" id="PS50206">
    <property type="entry name" value="RHODANESE_3"/>
    <property type="match status" value="1"/>
</dbReference>
<dbReference type="Gene3D" id="3.60.15.10">
    <property type="entry name" value="Ribonuclease Z/Hydroxyacylglutathione hydrolase-like"/>
    <property type="match status" value="1"/>
</dbReference>
<dbReference type="OrthoDB" id="5290005at2"/>
<dbReference type="PANTHER" id="PTHR42951:SF4">
    <property type="entry name" value="ACYL-COENZYME A THIOESTERASE MBLAC2"/>
    <property type="match status" value="1"/>
</dbReference>
<dbReference type="Proteomes" id="UP000322726">
    <property type="component" value="Chromosome"/>
</dbReference>
<dbReference type="InterPro" id="IPR036866">
    <property type="entry name" value="RibonucZ/Hydroxyglut_hydro"/>
</dbReference>
<dbReference type="RefSeq" id="WP_130232703.1">
    <property type="nucleotide sequence ID" value="NZ_BMEF01000002.1"/>
</dbReference>
<dbReference type="InterPro" id="IPR036873">
    <property type="entry name" value="Rhodanese-like_dom_sf"/>
</dbReference>
<organism evidence="2 3">
    <name type="scientific">Malaciobacter pacificus</name>
    <dbReference type="NCBI Taxonomy" id="1080223"/>
    <lineage>
        <taxon>Bacteria</taxon>
        <taxon>Pseudomonadati</taxon>
        <taxon>Campylobacterota</taxon>
        <taxon>Epsilonproteobacteria</taxon>
        <taxon>Campylobacterales</taxon>
        <taxon>Arcobacteraceae</taxon>
        <taxon>Malaciobacter</taxon>
    </lineage>
</organism>
<reference evidence="2 3" key="3">
    <citation type="submission" date="2019-09" db="EMBL/GenBank/DDBJ databases">
        <title>Taxonomic note: a critical rebuttal of the proposed division of the genus Arcobacter into six genera, emended descriptions of Arcobacter anaerophilus and the genus Arcobacter, and an assessment of genus-level boundaries for Epsilonproteobacteria using in silico genomic comparator tools.</title>
        <authorList>
            <person name="On S.L.W."/>
            <person name="Miller W.G."/>
            <person name="Biggs P."/>
            <person name="Cornelius A."/>
            <person name="Vandamme P."/>
        </authorList>
    </citation>
    <scope>NUCLEOTIDE SEQUENCE [LARGE SCALE GENOMIC DNA]</scope>
    <source>
        <strain evidence="2 3">LMG 26638</strain>
    </source>
</reference>